<dbReference type="EMBL" id="FNBA01000003">
    <property type="protein sequence ID" value="SDE92884.1"/>
    <property type="molecule type" value="Genomic_DNA"/>
</dbReference>
<accession>A0A1G7GXT9</accession>
<feature type="domain" description="DUF6265" evidence="1">
    <location>
        <begin position="42"/>
        <end position="151"/>
    </location>
</feature>
<dbReference type="InterPro" id="IPR046232">
    <property type="entry name" value="DUF6265"/>
</dbReference>
<name>A0A1G7GXT9_9FLAO</name>
<proteinExistence type="predicted"/>
<gene>
    <name evidence="2" type="ORF">SAMN05421855_103385</name>
</gene>
<evidence type="ECO:0000313" key="2">
    <source>
        <dbReference type="EMBL" id="SDE92884.1"/>
    </source>
</evidence>
<dbReference type="RefSeq" id="WP_093144530.1">
    <property type="nucleotide sequence ID" value="NZ_BMWO01000005.1"/>
</dbReference>
<reference evidence="2 3" key="1">
    <citation type="submission" date="2016-10" db="EMBL/GenBank/DDBJ databases">
        <authorList>
            <person name="de Groot N.N."/>
        </authorList>
    </citation>
    <scope>NUCLEOTIDE SEQUENCE [LARGE SCALE GENOMIC DNA]</scope>
    <source>
        <strain evidence="2 3">DSM 16195</strain>
    </source>
</reference>
<dbReference type="Proteomes" id="UP000199321">
    <property type="component" value="Unassembled WGS sequence"/>
</dbReference>
<sequence length="169" mass="19575">MYKILIIVVLGICSFSCKNEIKKEVVSSEVSVKKYPEIEALQWLVGDWSNTETERKSYERWKQKNDSTLTSFSYTMVANDTVFAERLILQQNPKGVFLTVQVPDQNEAEAVTFQQISTPEGVFRFGNEAHDFPKYITYTNPVNDSIHAWIEGEIEGENQKIDFFFKRDN</sequence>
<dbReference type="STRING" id="227084.SAMN05421855_103385"/>
<evidence type="ECO:0000259" key="1">
    <source>
        <dbReference type="Pfam" id="PF19780"/>
    </source>
</evidence>
<evidence type="ECO:0000313" key="3">
    <source>
        <dbReference type="Proteomes" id="UP000199321"/>
    </source>
</evidence>
<organism evidence="2 3">
    <name type="scientific">Ulvibacter litoralis</name>
    <dbReference type="NCBI Taxonomy" id="227084"/>
    <lineage>
        <taxon>Bacteria</taxon>
        <taxon>Pseudomonadati</taxon>
        <taxon>Bacteroidota</taxon>
        <taxon>Flavobacteriia</taxon>
        <taxon>Flavobacteriales</taxon>
        <taxon>Flavobacteriaceae</taxon>
        <taxon>Ulvibacter</taxon>
    </lineage>
</organism>
<dbReference type="OrthoDB" id="5382295at2"/>
<keyword evidence="3" id="KW-1185">Reference proteome</keyword>
<dbReference type="Pfam" id="PF19780">
    <property type="entry name" value="DUF6265"/>
    <property type="match status" value="1"/>
</dbReference>
<dbReference type="AlphaFoldDB" id="A0A1G7GXT9"/>
<protein>
    <recommendedName>
        <fullName evidence="1">DUF6265 domain-containing protein</fullName>
    </recommendedName>
</protein>